<dbReference type="Proteomes" id="UP000245670">
    <property type="component" value="Unassembled WGS sequence"/>
</dbReference>
<dbReference type="AlphaFoldDB" id="A0A2U2JAK9"/>
<gene>
    <name evidence="2" type="ORF">DIS07_09030</name>
</gene>
<dbReference type="InterPro" id="IPR019619">
    <property type="entry name" value="DUF2490"/>
</dbReference>
<feature type="chain" id="PRO_5015762342" description="DUF2490 domain-containing protein" evidence="1">
    <location>
        <begin position="24"/>
        <end position="233"/>
    </location>
</feature>
<evidence type="ECO:0008006" key="4">
    <source>
        <dbReference type="Google" id="ProtNLM"/>
    </source>
</evidence>
<name>A0A2U2JAK9_9FLAO</name>
<evidence type="ECO:0000313" key="3">
    <source>
        <dbReference type="Proteomes" id="UP000245670"/>
    </source>
</evidence>
<dbReference type="RefSeq" id="WP_109404908.1">
    <property type="nucleotide sequence ID" value="NZ_QFFG01000003.1"/>
</dbReference>
<dbReference type="Pfam" id="PF10677">
    <property type="entry name" value="DUF2490"/>
    <property type="match status" value="1"/>
</dbReference>
<dbReference type="EMBL" id="QFFG01000003">
    <property type="protein sequence ID" value="PWG05364.1"/>
    <property type="molecule type" value="Genomic_DNA"/>
</dbReference>
<protein>
    <recommendedName>
        <fullName evidence="4">DUF2490 domain-containing protein</fullName>
    </recommendedName>
</protein>
<comment type="caution">
    <text evidence="2">The sequence shown here is derived from an EMBL/GenBank/DDBJ whole genome shotgun (WGS) entry which is preliminary data.</text>
</comment>
<evidence type="ECO:0000256" key="1">
    <source>
        <dbReference type="SAM" id="SignalP"/>
    </source>
</evidence>
<keyword evidence="1" id="KW-0732">Signal</keyword>
<reference evidence="2 3" key="1">
    <citation type="submission" date="2018-05" db="EMBL/GenBank/DDBJ databases">
        <title>Polaribacter aquimarinus sp. nov., isolated from sediment in a sediment of sea.</title>
        <authorList>
            <person name="Lu D."/>
        </authorList>
    </citation>
    <scope>NUCLEOTIDE SEQUENCE [LARGE SCALE GENOMIC DNA]</scope>
    <source>
        <strain evidence="2 3">ZY113</strain>
    </source>
</reference>
<proteinExistence type="predicted"/>
<organism evidence="2 3">
    <name type="scientific">Polaribacter aquimarinus</name>
    <dbReference type="NCBI Taxonomy" id="2100726"/>
    <lineage>
        <taxon>Bacteria</taxon>
        <taxon>Pseudomonadati</taxon>
        <taxon>Bacteroidota</taxon>
        <taxon>Flavobacteriia</taxon>
        <taxon>Flavobacteriales</taxon>
        <taxon>Flavobacteriaceae</taxon>
    </lineage>
</organism>
<sequence length="233" mass="27800">MKKRILKNIIIFNLLLVSNVNFAQTKGETDLTLWNSITLDYELNKKWNLGLEGQFRFKENISVIDAYFTEFSGEYKLSKGFRIGAALRYIRENDNKGNIQGYENHFRFHLEAKYKHKIKDLKIGYRLRYQNKNELGVSYDEGDFVNQNLRFKTSLTYNFKKWSLDPKFAAEIFHRFQEGKDNGFNKYRLTFGTDYKIKNYGEIGVYYRFEKQLNVDFPDTTNIIGLKYTYSFK</sequence>
<keyword evidence="3" id="KW-1185">Reference proteome</keyword>
<evidence type="ECO:0000313" key="2">
    <source>
        <dbReference type="EMBL" id="PWG05364.1"/>
    </source>
</evidence>
<dbReference type="SUPFAM" id="SSF56935">
    <property type="entry name" value="Porins"/>
    <property type="match status" value="1"/>
</dbReference>
<accession>A0A2U2JAK9</accession>
<feature type="signal peptide" evidence="1">
    <location>
        <begin position="1"/>
        <end position="23"/>
    </location>
</feature>
<dbReference type="OrthoDB" id="1365775at2"/>